<evidence type="ECO:0000313" key="2">
    <source>
        <dbReference type="EMBL" id="KAF3227644.1"/>
    </source>
</evidence>
<feature type="region of interest" description="Disordered" evidence="1">
    <location>
        <begin position="241"/>
        <end position="261"/>
    </location>
</feature>
<feature type="region of interest" description="Disordered" evidence="1">
    <location>
        <begin position="361"/>
        <end position="412"/>
    </location>
</feature>
<evidence type="ECO:0000256" key="1">
    <source>
        <dbReference type="SAM" id="MobiDB-lite"/>
    </source>
</evidence>
<sequence length="598" mass="66261">MGKLTYVNVSYCQTSAHARKIAGVKLAQSIQRDIQKRIPKIGEEKKLAAVQRDPVVELDATGRQLGEDGIAIVCDALYELAETGLSRIEELNFSGNELTASSLRHLRRAVSVCPDLRDLDISNNNISLDTVEDLENWIGFLESFVNLKCVRRLEISHNPLGDLAVETFFQVYALEHPIFIPYDFGNARKSNAVDELTDVNYSVEGFDIRSSGGHLYLAPHNTQASDLDNIAESSRKASIGTIGSSHLSSSPPSSLDAPRDPADIHGLRGIPYVVMSNIGATDLSAMWMSYVIPEHPLPSDLHPHLPPLKEGPFATTLRKYDGLTSCRGIIMTENPLVTALGLTVLKEAEERRDEDAATIEELMTNGQGRRRSSVVSDTGCDEGRRENRRNSIQDRDDSFNASSFPSKSRKALNDSRYSLDRSRARIQLNVLKAQGVKASLLWKRVMRLVVVSRAILVDYAGPIVIDGYEPTLKIEPKTSQRTSVDSTFKLENSPAVSPAAKESINAKLKGLKLDHKLPESKVYQDPQLPGKLSADIWMKIIILAEDNDSVTSRNQRLNIFHWSRSRVSLATGLEHLSEATETQIRRVIGKVKGLTYEL</sequence>
<evidence type="ECO:0000313" key="3">
    <source>
        <dbReference type="Proteomes" id="UP000472727"/>
    </source>
</evidence>
<organism evidence="2 3">
    <name type="scientific">Orbilia oligospora</name>
    <name type="common">Nematode-trapping fungus</name>
    <name type="synonym">Arthrobotrys oligospora</name>
    <dbReference type="NCBI Taxonomy" id="2813651"/>
    <lineage>
        <taxon>Eukaryota</taxon>
        <taxon>Fungi</taxon>
        <taxon>Dikarya</taxon>
        <taxon>Ascomycota</taxon>
        <taxon>Pezizomycotina</taxon>
        <taxon>Orbiliomycetes</taxon>
        <taxon>Orbiliales</taxon>
        <taxon>Orbiliaceae</taxon>
        <taxon>Orbilia</taxon>
    </lineage>
</organism>
<dbReference type="Proteomes" id="UP000472727">
    <property type="component" value="Unassembled WGS sequence"/>
</dbReference>
<comment type="caution">
    <text evidence="2">The sequence shown here is derived from an EMBL/GenBank/DDBJ whole genome shotgun (WGS) entry which is preliminary data.</text>
</comment>
<gene>
    <name evidence="2" type="ORF">TWF106_009155</name>
</gene>
<dbReference type="Gene3D" id="3.80.10.10">
    <property type="entry name" value="Ribonuclease Inhibitor"/>
    <property type="match status" value="1"/>
</dbReference>
<reference evidence="2 3" key="1">
    <citation type="submission" date="2019-06" db="EMBL/GenBank/DDBJ databases">
        <authorList>
            <person name="Palmer J.M."/>
        </authorList>
    </citation>
    <scope>NUCLEOTIDE SEQUENCE [LARGE SCALE GENOMIC DNA]</scope>
    <source>
        <strain evidence="2 3">TWF106</strain>
    </source>
</reference>
<dbReference type="InterPro" id="IPR001611">
    <property type="entry name" value="Leu-rich_rpt"/>
</dbReference>
<protein>
    <recommendedName>
        <fullName evidence="4">Leucine rich repeat protein</fullName>
    </recommendedName>
</protein>
<accession>A0A7C8R088</accession>
<dbReference type="PROSITE" id="PS51450">
    <property type="entry name" value="LRR"/>
    <property type="match status" value="1"/>
</dbReference>
<dbReference type="AlphaFoldDB" id="A0A7C8R088"/>
<dbReference type="InterPro" id="IPR032675">
    <property type="entry name" value="LRR_dom_sf"/>
</dbReference>
<feature type="compositionally biased region" description="Low complexity" evidence="1">
    <location>
        <begin position="241"/>
        <end position="255"/>
    </location>
</feature>
<name>A0A7C8R088_ORBOL</name>
<proteinExistence type="predicted"/>
<evidence type="ECO:0008006" key="4">
    <source>
        <dbReference type="Google" id="ProtNLM"/>
    </source>
</evidence>
<dbReference type="SUPFAM" id="SSF52047">
    <property type="entry name" value="RNI-like"/>
    <property type="match status" value="1"/>
</dbReference>
<feature type="compositionally biased region" description="Basic and acidic residues" evidence="1">
    <location>
        <begin position="381"/>
        <end position="398"/>
    </location>
</feature>
<dbReference type="EMBL" id="WIWS01000006">
    <property type="protein sequence ID" value="KAF3227644.1"/>
    <property type="molecule type" value="Genomic_DNA"/>
</dbReference>